<accession>A0A4D5RCD7</accession>
<organism evidence="2">
    <name type="scientific">Ixodes scapularis</name>
    <name type="common">Black-legged tick</name>
    <name type="synonym">Deer tick</name>
    <dbReference type="NCBI Taxonomy" id="6945"/>
    <lineage>
        <taxon>Eukaryota</taxon>
        <taxon>Metazoa</taxon>
        <taxon>Ecdysozoa</taxon>
        <taxon>Arthropoda</taxon>
        <taxon>Chelicerata</taxon>
        <taxon>Arachnida</taxon>
        <taxon>Acari</taxon>
        <taxon>Parasitiformes</taxon>
        <taxon>Ixodida</taxon>
        <taxon>Ixodoidea</taxon>
        <taxon>Ixodidae</taxon>
        <taxon>Ixodinae</taxon>
        <taxon>Ixodes</taxon>
    </lineage>
</organism>
<proteinExistence type="predicted"/>
<evidence type="ECO:0000313" key="2">
    <source>
        <dbReference type="EMBL" id="MOY34762.1"/>
    </source>
</evidence>
<name>A0A4D5RCD7_IXOSC</name>
<feature type="signal peptide" evidence="1">
    <location>
        <begin position="1"/>
        <end position="20"/>
    </location>
</feature>
<reference evidence="2" key="1">
    <citation type="submission" date="2019-04" db="EMBL/GenBank/DDBJ databases">
        <title>An insight into the mialome of Ixodes scapularis.</title>
        <authorList>
            <person name="Ribeiro J.M."/>
            <person name="Mather T.N."/>
            <person name="Karim S."/>
        </authorList>
    </citation>
    <scope>NUCLEOTIDE SEQUENCE</scope>
</reference>
<dbReference type="EMBL" id="GHJT01000791">
    <property type="protein sequence ID" value="MOY34762.1"/>
    <property type="molecule type" value="Transcribed_RNA"/>
</dbReference>
<keyword evidence="1" id="KW-0732">Signal</keyword>
<evidence type="ECO:0000256" key="1">
    <source>
        <dbReference type="SAM" id="SignalP"/>
    </source>
</evidence>
<dbReference type="AlphaFoldDB" id="A0A4D5RCD7"/>
<feature type="chain" id="PRO_5020028075" evidence="1">
    <location>
        <begin position="21"/>
        <end position="90"/>
    </location>
</feature>
<sequence>MLGTQFLFFFLCHAASLVLALETCRRRVMPIKHRKMNELENENPYIFFHKSRVYQTNSSQSILALLTVLINFPELAQFCFKNLRLFLCPL</sequence>
<protein>
    <submittedName>
        <fullName evidence="2">Putative secreted protein</fullName>
    </submittedName>
</protein>